<dbReference type="EMBL" id="UINC01171836">
    <property type="protein sequence ID" value="SVD76610.1"/>
    <property type="molecule type" value="Genomic_DNA"/>
</dbReference>
<proteinExistence type="predicted"/>
<sequence length="58" mass="6806">VAKETIWVIVFFCLGLGVMFGLKQCGAKDSRIEKSIANWYKNPDWQEREMNRSKTILR</sequence>
<feature type="transmembrane region" description="Helical" evidence="1">
    <location>
        <begin position="6"/>
        <end position="22"/>
    </location>
</feature>
<reference evidence="2" key="1">
    <citation type="submission" date="2018-05" db="EMBL/GenBank/DDBJ databases">
        <authorList>
            <person name="Lanie J.A."/>
            <person name="Ng W.-L."/>
            <person name="Kazmierczak K.M."/>
            <person name="Andrzejewski T.M."/>
            <person name="Davidsen T.M."/>
            <person name="Wayne K.J."/>
            <person name="Tettelin H."/>
            <person name="Glass J.I."/>
            <person name="Rusch D."/>
            <person name="Podicherti R."/>
            <person name="Tsui H.-C.T."/>
            <person name="Winkler M.E."/>
        </authorList>
    </citation>
    <scope>NUCLEOTIDE SEQUENCE</scope>
</reference>
<dbReference type="AlphaFoldDB" id="A0A382Y0E4"/>
<accession>A0A382Y0E4</accession>
<feature type="non-terminal residue" evidence="2">
    <location>
        <position position="1"/>
    </location>
</feature>
<gene>
    <name evidence="2" type="ORF">METZ01_LOCUS429464</name>
</gene>
<evidence type="ECO:0000256" key="1">
    <source>
        <dbReference type="SAM" id="Phobius"/>
    </source>
</evidence>
<name>A0A382Y0E4_9ZZZZ</name>
<keyword evidence="1" id="KW-1133">Transmembrane helix</keyword>
<keyword evidence="1" id="KW-0472">Membrane</keyword>
<evidence type="ECO:0000313" key="2">
    <source>
        <dbReference type="EMBL" id="SVD76610.1"/>
    </source>
</evidence>
<organism evidence="2">
    <name type="scientific">marine metagenome</name>
    <dbReference type="NCBI Taxonomy" id="408172"/>
    <lineage>
        <taxon>unclassified sequences</taxon>
        <taxon>metagenomes</taxon>
        <taxon>ecological metagenomes</taxon>
    </lineage>
</organism>
<keyword evidence="1" id="KW-0812">Transmembrane</keyword>
<protein>
    <submittedName>
        <fullName evidence="2">Uncharacterized protein</fullName>
    </submittedName>
</protein>